<protein>
    <submittedName>
        <fullName evidence="3">CAP domain-containing protein</fullName>
    </submittedName>
</protein>
<dbReference type="Proteomes" id="UP000305887">
    <property type="component" value="Unassembled WGS sequence"/>
</dbReference>
<organism evidence="3 4">
    <name type="scientific">Rubellimicrobium rubrum</name>
    <dbReference type="NCBI Taxonomy" id="2585369"/>
    <lineage>
        <taxon>Bacteria</taxon>
        <taxon>Pseudomonadati</taxon>
        <taxon>Pseudomonadota</taxon>
        <taxon>Alphaproteobacteria</taxon>
        <taxon>Rhodobacterales</taxon>
        <taxon>Roseobacteraceae</taxon>
        <taxon>Rubellimicrobium</taxon>
    </lineage>
</organism>
<dbReference type="InterPro" id="IPR035940">
    <property type="entry name" value="CAP_sf"/>
</dbReference>
<accession>A0A5C4N2K8</accession>
<feature type="region of interest" description="Disordered" evidence="1">
    <location>
        <begin position="1"/>
        <end position="20"/>
    </location>
</feature>
<evidence type="ECO:0000313" key="4">
    <source>
        <dbReference type="Proteomes" id="UP000305887"/>
    </source>
</evidence>
<evidence type="ECO:0000313" key="3">
    <source>
        <dbReference type="EMBL" id="TNC52084.1"/>
    </source>
</evidence>
<comment type="caution">
    <text evidence="3">The sequence shown here is derived from an EMBL/GenBank/DDBJ whole genome shotgun (WGS) entry which is preliminary data.</text>
</comment>
<dbReference type="InterPro" id="IPR014044">
    <property type="entry name" value="CAP_dom"/>
</dbReference>
<sequence>MGFVETAPARHSISSSSTTSGFGVALNDLRARYGMGALREDRRLSAAAQAFAEDMARHGYHSHYGRDGSDIVTRVQGAGCRGGGHFAENIAWGQDTAQDSLSGWFASPHHRDNMLSRKYGVYGLGQAGGVWVLDFAGGC</sequence>
<proteinExistence type="predicted"/>
<dbReference type="OrthoDB" id="9811255at2"/>
<feature type="domain" description="SCP" evidence="2">
    <location>
        <begin position="25"/>
        <end position="125"/>
    </location>
</feature>
<dbReference type="EMBL" id="VDFU01000003">
    <property type="protein sequence ID" value="TNC52084.1"/>
    <property type="molecule type" value="Genomic_DNA"/>
</dbReference>
<keyword evidence="4" id="KW-1185">Reference proteome</keyword>
<dbReference type="PANTHER" id="PTHR31157">
    <property type="entry name" value="SCP DOMAIN-CONTAINING PROTEIN"/>
    <property type="match status" value="1"/>
</dbReference>
<dbReference type="SUPFAM" id="SSF55797">
    <property type="entry name" value="PR-1-like"/>
    <property type="match status" value="1"/>
</dbReference>
<gene>
    <name evidence="3" type="ORF">FHG66_03290</name>
</gene>
<dbReference type="Pfam" id="PF00188">
    <property type="entry name" value="CAP"/>
    <property type="match status" value="1"/>
</dbReference>
<evidence type="ECO:0000259" key="2">
    <source>
        <dbReference type="Pfam" id="PF00188"/>
    </source>
</evidence>
<reference evidence="3 4" key="1">
    <citation type="submission" date="2019-06" db="EMBL/GenBank/DDBJ databases">
        <title>YIM 131921 draft genome.</title>
        <authorList>
            <person name="Jiang L."/>
        </authorList>
    </citation>
    <scope>NUCLEOTIDE SEQUENCE [LARGE SCALE GENOMIC DNA]</scope>
    <source>
        <strain evidence="3 4">YIM 131921</strain>
    </source>
</reference>
<dbReference type="CDD" id="cd05379">
    <property type="entry name" value="CAP_bacterial"/>
    <property type="match status" value="1"/>
</dbReference>
<name>A0A5C4N2K8_9RHOB</name>
<dbReference type="AlphaFoldDB" id="A0A5C4N2K8"/>
<evidence type="ECO:0000256" key="1">
    <source>
        <dbReference type="SAM" id="MobiDB-lite"/>
    </source>
</evidence>
<dbReference type="PANTHER" id="PTHR31157:SF1">
    <property type="entry name" value="SCP DOMAIN-CONTAINING PROTEIN"/>
    <property type="match status" value="1"/>
</dbReference>
<dbReference type="Gene3D" id="3.40.33.10">
    <property type="entry name" value="CAP"/>
    <property type="match status" value="1"/>
</dbReference>